<dbReference type="AlphaFoldDB" id="A0AAN7BFN0"/>
<evidence type="ECO:0000313" key="2">
    <source>
        <dbReference type="EMBL" id="KAK4222443.1"/>
    </source>
</evidence>
<reference evidence="2" key="1">
    <citation type="journal article" date="2023" name="Mol. Phylogenet. Evol.">
        <title>Genome-scale phylogeny and comparative genomics of the fungal order Sordariales.</title>
        <authorList>
            <person name="Hensen N."/>
            <person name="Bonometti L."/>
            <person name="Westerberg I."/>
            <person name="Brannstrom I.O."/>
            <person name="Guillou S."/>
            <person name="Cros-Aarteil S."/>
            <person name="Calhoun S."/>
            <person name="Haridas S."/>
            <person name="Kuo A."/>
            <person name="Mondo S."/>
            <person name="Pangilinan J."/>
            <person name="Riley R."/>
            <person name="LaButti K."/>
            <person name="Andreopoulos B."/>
            <person name="Lipzen A."/>
            <person name="Chen C."/>
            <person name="Yan M."/>
            <person name="Daum C."/>
            <person name="Ng V."/>
            <person name="Clum A."/>
            <person name="Steindorff A."/>
            <person name="Ohm R.A."/>
            <person name="Martin F."/>
            <person name="Silar P."/>
            <person name="Natvig D.O."/>
            <person name="Lalanne C."/>
            <person name="Gautier V."/>
            <person name="Ament-Velasquez S.L."/>
            <person name="Kruys A."/>
            <person name="Hutchinson M.I."/>
            <person name="Powell A.J."/>
            <person name="Barry K."/>
            <person name="Miller A.N."/>
            <person name="Grigoriev I.V."/>
            <person name="Debuchy R."/>
            <person name="Gladieux P."/>
            <person name="Hiltunen Thoren M."/>
            <person name="Johannesson H."/>
        </authorList>
    </citation>
    <scope>NUCLEOTIDE SEQUENCE</scope>
    <source>
        <strain evidence="2">CBS 990.96</strain>
    </source>
</reference>
<keyword evidence="1" id="KW-0472">Membrane</keyword>
<comment type="caution">
    <text evidence="2">The sequence shown here is derived from an EMBL/GenBank/DDBJ whole genome shotgun (WGS) entry which is preliminary data.</text>
</comment>
<evidence type="ECO:0000256" key="1">
    <source>
        <dbReference type="SAM" id="Phobius"/>
    </source>
</evidence>
<keyword evidence="3" id="KW-1185">Reference proteome</keyword>
<name>A0AAN7BFN0_9PEZI</name>
<sequence length="90" mass="9950">MAPILGLPEPGSPEMEDFVNAMLVIGGLLQVILWFPVSSEVYLWIIKRKPEWRTDGCYYPLVIIGSILAGTIPGLFFVILYSCCISGKTT</sequence>
<gene>
    <name evidence="2" type="ORF">QBC38DRAFT_489823</name>
</gene>
<protein>
    <submittedName>
        <fullName evidence="2">Uncharacterized protein</fullName>
    </submittedName>
</protein>
<evidence type="ECO:0000313" key="3">
    <source>
        <dbReference type="Proteomes" id="UP001301958"/>
    </source>
</evidence>
<keyword evidence="1" id="KW-0812">Transmembrane</keyword>
<reference evidence="2" key="2">
    <citation type="submission" date="2023-05" db="EMBL/GenBank/DDBJ databases">
        <authorList>
            <consortium name="Lawrence Berkeley National Laboratory"/>
            <person name="Steindorff A."/>
            <person name="Hensen N."/>
            <person name="Bonometti L."/>
            <person name="Westerberg I."/>
            <person name="Brannstrom I.O."/>
            <person name="Guillou S."/>
            <person name="Cros-Aarteil S."/>
            <person name="Calhoun S."/>
            <person name="Haridas S."/>
            <person name="Kuo A."/>
            <person name="Mondo S."/>
            <person name="Pangilinan J."/>
            <person name="Riley R."/>
            <person name="Labutti K."/>
            <person name="Andreopoulos B."/>
            <person name="Lipzen A."/>
            <person name="Chen C."/>
            <person name="Yanf M."/>
            <person name="Daum C."/>
            <person name="Ng V."/>
            <person name="Clum A."/>
            <person name="Ohm R."/>
            <person name="Martin F."/>
            <person name="Silar P."/>
            <person name="Natvig D."/>
            <person name="Lalanne C."/>
            <person name="Gautier V."/>
            <person name="Ament-Velasquez S.L."/>
            <person name="Kruys A."/>
            <person name="Hutchinson M.I."/>
            <person name="Powell A.J."/>
            <person name="Barry K."/>
            <person name="Miller A.N."/>
            <person name="Grigoriev I.V."/>
            <person name="Debuchy R."/>
            <person name="Gladieux P."/>
            <person name="Thoren M.H."/>
            <person name="Johannesson H."/>
        </authorList>
    </citation>
    <scope>NUCLEOTIDE SEQUENCE</scope>
    <source>
        <strain evidence="2">CBS 990.96</strain>
    </source>
</reference>
<accession>A0AAN7BFN0</accession>
<dbReference type="Proteomes" id="UP001301958">
    <property type="component" value="Unassembled WGS sequence"/>
</dbReference>
<organism evidence="2 3">
    <name type="scientific">Podospora fimiseda</name>
    <dbReference type="NCBI Taxonomy" id="252190"/>
    <lineage>
        <taxon>Eukaryota</taxon>
        <taxon>Fungi</taxon>
        <taxon>Dikarya</taxon>
        <taxon>Ascomycota</taxon>
        <taxon>Pezizomycotina</taxon>
        <taxon>Sordariomycetes</taxon>
        <taxon>Sordariomycetidae</taxon>
        <taxon>Sordariales</taxon>
        <taxon>Podosporaceae</taxon>
        <taxon>Podospora</taxon>
    </lineage>
</organism>
<feature type="transmembrane region" description="Helical" evidence="1">
    <location>
        <begin position="20"/>
        <end position="45"/>
    </location>
</feature>
<proteinExistence type="predicted"/>
<feature type="transmembrane region" description="Helical" evidence="1">
    <location>
        <begin position="57"/>
        <end position="81"/>
    </location>
</feature>
<dbReference type="EMBL" id="MU865471">
    <property type="protein sequence ID" value="KAK4222443.1"/>
    <property type="molecule type" value="Genomic_DNA"/>
</dbReference>
<keyword evidence="1" id="KW-1133">Transmembrane helix</keyword>